<protein>
    <submittedName>
        <fullName evidence="1">Uncharacterized protein</fullName>
    </submittedName>
</protein>
<dbReference type="Proteomes" id="UP000077654">
    <property type="component" value="Chromosome"/>
</dbReference>
<gene>
    <name evidence="1" type="ORF">XW81_00360</name>
</gene>
<evidence type="ECO:0000313" key="2">
    <source>
        <dbReference type="Proteomes" id="UP000077654"/>
    </source>
</evidence>
<dbReference type="STRING" id="118110.XW81_00360"/>
<accession>A0A172WD43</accession>
<sequence>MSNTINIDSNISYTINERNFNKWFSKKDSELFLKILNKSLIVKKNNIEMYSTNKDNIIKIFSDTFSLVDKIRRKNIFFENKKKTFDLATFL</sequence>
<dbReference type="AlphaFoldDB" id="A0A172WD43"/>
<dbReference type="EMBL" id="CP011299">
    <property type="protein sequence ID" value="ANF16887.1"/>
    <property type="molecule type" value="Genomic_DNA"/>
</dbReference>
<proteinExistence type="predicted"/>
<name>A0A172WD43_BUCSC</name>
<keyword evidence="2" id="KW-1185">Reference proteome</keyword>
<organism evidence="1 2">
    <name type="scientific">Buchnera aphidicola subsp. Schlechtendalia chinensis</name>
    <dbReference type="NCBI Taxonomy" id="118110"/>
    <lineage>
        <taxon>Bacteria</taxon>
        <taxon>Pseudomonadati</taxon>
        <taxon>Pseudomonadota</taxon>
        <taxon>Gammaproteobacteria</taxon>
        <taxon>Enterobacterales</taxon>
        <taxon>Erwiniaceae</taxon>
        <taxon>Buchnera</taxon>
    </lineage>
</organism>
<evidence type="ECO:0000313" key="1">
    <source>
        <dbReference type="EMBL" id="ANF16887.1"/>
    </source>
</evidence>
<dbReference type="PATRIC" id="fig|118110.3.peg.65"/>
<reference evidence="1 2" key="1">
    <citation type="submission" date="2015-04" db="EMBL/GenBank/DDBJ databases">
        <title>Buchnera aphidicola assembly.</title>
        <authorList>
            <person name="Zhang Y."/>
        </authorList>
    </citation>
    <scope>NUCLEOTIDE SEQUENCE [LARGE SCALE GENOMIC DNA]</scope>
    <source>
        <strain evidence="1 2">SC</strain>
    </source>
</reference>